<protein>
    <submittedName>
        <fullName evidence="1">Uncharacterized protein</fullName>
    </submittedName>
</protein>
<reference evidence="1" key="2">
    <citation type="submission" date="2020-11" db="EMBL/GenBank/DDBJ databases">
        <authorList>
            <person name="McCartney M.A."/>
            <person name="Auch B."/>
            <person name="Kono T."/>
            <person name="Mallez S."/>
            <person name="Becker A."/>
            <person name="Gohl D.M."/>
            <person name="Silverstein K.A.T."/>
            <person name="Koren S."/>
            <person name="Bechman K.B."/>
            <person name="Herman A."/>
            <person name="Abrahante J.E."/>
            <person name="Garbe J."/>
        </authorList>
    </citation>
    <scope>NUCLEOTIDE SEQUENCE</scope>
    <source>
        <strain evidence="1">Duluth1</strain>
        <tissue evidence="1">Whole animal</tissue>
    </source>
</reference>
<name>A0A9D4EBK3_DREPO</name>
<dbReference type="EMBL" id="JAIWYP010000009">
    <property type="protein sequence ID" value="KAH3776323.1"/>
    <property type="molecule type" value="Genomic_DNA"/>
</dbReference>
<accession>A0A9D4EBK3</accession>
<keyword evidence="2" id="KW-1185">Reference proteome</keyword>
<comment type="caution">
    <text evidence="1">The sequence shown here is derived from an EMBL/GenBank/DDBJ whole genome shotgun (WGS) entry which is preliminary data.</text>
</comment>
<organism evidence="1 2">
    <name type="scientific">Dreissena polymorpha</name>
    <name type="common">Zebra mussel</name>
    <name type="synonym">Mytilus polymorpha</name>
    <dbReference type="NCBI Taxonomy" id="45954"/>
    <lineage>
        <taxon>Eukaryota</taxon>
        <taxon>Metazoa</taxon>
        <taxon>Spiralia</taxon>
        <taxon>Lophotrochozoa</taxon>
        <taxon>Mollusca</taxon>
        <taxon>Bivalvia</taxon>
        <taxon>Autobranchia</taxon>
        <taxon>Heteroconchia</taxon>
        <taxon>Euheterodonta</taxon>
        <taxon>Imparidentia</taxon>
        <taxon>Neoheterodontei</taxon>
        <taxon>Myida</taxon>
        <taxon>Dreissenoidea</taxon>
        <taxon>Dreissenidae</taxon>
        <taxon>Dreissena</taxon>
    </lineage>
</organism>
<dbReference type="Proteomes" id="UP000828390">
    <property type="component" value="Unassembled WGS sequence"/>
</dbReference>
<dbReference type="AlphaFoldDB" id="A0A9D4EBK3"/>
<gene>
    <name evidence="1" type="ORF">DPMN_177745</name>
</gene>
<evidence type="ECO:0000313" key="1">
    <source>
        <dbReference type="EMBL" id="KAH3776323.1"/>
    </source>
</evidence>
<reference evidence="1" key="1">
    <citation type="journal article" date="2019" name="bioRxiv">
        <title>The Genome of the Zebra Mussel, Dreissena polymorpha: A Resource for Invasive Species Research.</title>
        <authorList>
            <person name="McCartney M.A."/>
            <person name="Auch B."/>
            <person name="Kono T."/>
            <person name="Mallez S."/>
            <person name="Zhang Y."/>
            <person name="Obille A."/>
            <person name="Becker A."/>
            <person name="Abrahante J.E."/>
            <person name="Garbe J."/>
            <person name="Badalamenti J.P."/>
            <person name="Herman A."/>
            <person name="Mangelson H."/>
            <person name="Liachko I."/>
            <person name="Sullivan S."/>
            <person name="Sone E.D."/>
            <person name="Koren S."/>
            <person name="Silverstein K.A.T."/>
            <person name="Beckman K.B."/>
            <person name="Gohl D.M."/>
        </authorList>
    </citation>
    <scope>NUCLEOTIDE SEQUENCE</scope>
    <source>
        <strain evidence="1">Duluth1</strain>
        <tissue evidence="1">Whole animal</tissue>
    </source>
</reference>
<evidence type="ECO:0000313" key="2">
    <source>
        <dbReference type="Proteomes" id="UP000828390"/>
    </source>
</evidence>
<sequence>MSCVVLNAVCGVPLATIDNFPIFARYKNSRLIKLSYCASSQLESTRASQLTSSISNFWQCQQSDAAYKQEHQDEFVHGLAVIVHKKE</sequence>
<proteinExistence type="predicted"/>